<reference evidence="8" key="1">
    <citation type="submission" date="2022-11" db="EMBL/GenBank/DDBJ databases">
        <title>Centuries of genome instability and evolution in soft-shell clam transmissible cancer (bioRxiv).</title>
        <authorList>
            <person name="Hart S.F.M."/>
            <person name="Yonemitsu M.A."/>
            <person name="Giersch R.M."/>
            <person name="Beal B.F."/>
            <person name="Arriagada G."/>
            <person name="Davis B.W."/>
            <person name="Ostrander E.A."/>
            <person name="Goff S.P."/>
            <person name="Metzger M.J."/>
        </authorList>
    </citation>
    <scope>NUCLEOTIDE SEQUENCE</scope>
    <source>
        <strain evidence="8">MELC-2E11</strain>
        <tissue evidence="8">Siphon/mantle</tissue>
    </source>
</reference>
<evidence type="ECO:0000256" key="3">
    <source>
        <dbReference type="ARBA" id="ARBA00010803"/>
    </source>
</evidence>
<evidence type="ECO:0000259" key="7">
    <source>
        <dbReference type="Pfam" id="PF10283"/>
    </source>
</evidence>
<feature type="region of interest" description="Disordered" evidence="6">
    <location>
        <begin position="1"/>
        <end position="121"/>
    </location>
</feature>
<dbReference type="InterPro" id="IPR019406">
    <property type="entry name" value="APLF_PBZ"/>
</dbReference>
<gene>
    <name evidence="8" type="ORF">MAR_023736</name>
</gene>
<feature type="compositionally biased region" description="Basic and acidic residues" evidence="6">
    <location>
        <begin position="47"/>
        <end position="61"/>
    </location>
</feature>
<feature type="domain" description="PBZ-type" evidence="7">
    <location>
        <begin position="6"/>
        <end position="30"/>
    </location>
</feature>
<evidence type="ECO:0000256" key="2">
    <source>
        <dbReference type="ARBA" id="ARBA00004286"/>
    </source>
</evidence>
<feature type="compositionally biased region" description="Acidic residues" evidence="6">
    <location>
        <begin position="102"/>
        <end position="114"/>
    </location>
</feature>
<protein>
    <submittedName>
        <fullName evidence="8">HPF1-like protein</fullName>
    </submittedName>
</protein>
<comment type="subcellular location">
    <subcellularLocation>
        <location evidence="2">Chromosome</location>
    </subcellularLocation>
    <subcellularLocation>
        <location evidence="1">Nucleus</location>
    </subcellularLocation>
</comment>
<organism evidence="8 9">
    <name type="scientific">Mya arenaria</name>
    <name type="common">Soft-shell clam</name>
    <dbReference type="NCBI Taxonomy" id="6604"/>
    <lineage>
        <taxon>Eukaryota</taxon>
        <taxon>Metazoa</taxon>
        <taxon>Spiralia</taxon>
        <taxon>Lophotrochozoa</taxon>
        <taxon>Mollusca</taxon>
        <taxon>Bivalvia</taxon>
        <taxon>Autobranchia</taxon>
        <taxon>Heteroconchia</taxon>
        <taxon>Euheterodonta</taxon>
        <taxon>Imparidentia</taxon>
        <taxon>Neoheterodontei</taxon>
        <taxon>Myida</taxon>
        <taxon>Myoidea</taxon>
        <taxon>Myidae</taxon>
        <taxon>Mya</taxon>
    </lineage>
</organism>
<evidence type="ECO:0000256" key="4">
    <source>
        <dbReference type="ARBA" id="ARBA00022454"/>
    </source>
</evidence>
<dbReference type="PANTHER" id="PTHR13386:SF1">
    <property type="entry name" value="HISTONE PARYLATION FACTOR 1"/>
    <property type="match status" value="1"/>
</dbReference>
<sequence length="383" mass="43632">MASNLKPLCKFGEKCYRKNPQHLNDFRHPKRKSEEEDEPETKKRQKVQQEGKKKTIDDFFGHTKKQQPTEVNDEEDRAENPSDSGAEDSGEDTGACRGNSEEEKEGEEEEEVEAPDSPADVKENIRAKFLVDMPGDFYQFWDFCKAENPHKPCDALKDLGFQLVGPFDILAGNHKGKTKNQHGKRPNFLLHWRYYYDPPEFQTLIKGDDSSQFHLGYFRDDPSEMPAFVASNSAAVDCIISSKGDNLFAAVNCCLEEQLKSKDTDSSKKAMLKSLAEKLKKFAADLKKIFKKIADSKSEAERDMNYEPLQELITLIQFANDECDYGEGLELGMDLFCYGGKVFHSTILQLLPLAYMLLNRNEFGKIIEAHLKNRQKSADLSQL</sequence>
<comment type="similarity">
    <text evidence="3">Belongs to the HPF1 family.</text>
</comment>
<dbReference type="EMBL" id="CP111014">
    <property type="protein sequence ID" value="WAQ99363.1"/>
    <property type="molecule type" value="Genomic_DNA"/>
</dbReference>
<dbReference type="Pfam" id="PF10228">
    <property type="entry name" value="HPF1"/>
    <property type="match status" value="1"/>
</dbReference>
<evidence type="ECO:0000256" key="1">
    <source>
        <dbReference type="ARBA" id="ARBA00004123"/>
    </source>
</evidence>
<dbReference type="PANTHER" id="PTHR13386">
    <property type="entry name" value="HISTONE PARYLATION FACTOR 1"/>
    <property type="match status" value="1"/>
</dbReference>
<evidence type="ECO:0000313" key="8">
    <source>
        <dbReference type="EMBL" id="WAQ99363.1"/>
    </source>
</evidence>
<dbReference type="Proteomes" id="UP001164746">
    <property type="component" value="Chromosome 3"/>
</dbReference>
<dbReference type="InterPro" id="IPR019361">
    <property type="entry name" value="HPF1"/>
</dbReference>
<keyword evidence="9" id="KW-1185">Reference proteome</keyword>
<evidence type="ECO:0000313" key="9">
    <source>
        <dbReference type="Proteomes" id="UP001164746"/>
    </source>
</evidence>
<name>A0ABY7DQH5_MYAAR</name>
<accession>A0ABY7DQH5</accession>
<proteinExistence type="inferred from homology"/>
<evidence type="ECO:0000256" key="5">
    <source>
        <dbReference type="ARBA" id="ARBA00023242"/>
    </source>
</evidence>
<evidence type="ECO:0000256" key="6">
    <source>
        <dbReference type="SAM" id="MobiDB-lite"/>
    </source>
</evidence>
<keyword evidence="5" id="KW-0539">Nucleus</keyword>
<keyword evidence="4" id="KW-0158">Chromosome</keyword>
<dbReference type="Pfam" id="PF10283">
    <property type="entry name" value="zf-CCHH"/>
    <property type="match status" value="1"/>
</dbReference>